<dbReference type="Proteomes" id="UP001175211">
    <property type="component" value="Unassembled WGS sequence"/>
</dbReference>
<organism evidence="1 2">
    <name type="scientific">Armillaria tabescens</name>
    <name type="common">Ringless honey mushroom</name>
    <name type="synonym">Agaricus tabescens</name>
    <dbReference type="NCBI Taxonomy" id="1929756"/>
    <lineage>
        <taxon>Eukaryota</taxon>
        <taxon>Fungi</taxon>
        <taxon>Dikarya</taxon>
        <taxon>Basidiomycota</taxon>
        <taxon>Agaricomycotina</taxon>
        <taxon>Agaricomycetes</taxon>
        <taxon>Agaricomycetidae</taxon>
        <taxon>Agaricales</taxon>
        <taxon>Marasmiineae</taxon>
        <taxon>Physalacriaceae</taxon>
        <taxon>Desarmillaria</taxon>
    </lineage>
</organism>
<dbReference type="AlphaFoldDB" id="A0AA39JFR9"/>
<accession>A0AA39JFR9</accession>
<keyword evidence="2" id="KW-1185">Reference proteome</keyword>
<evidence type="ECO:0000313" key="2">
    <source>
        <dbReference type="Proteomes" id="UP001175211"/>
    </source>
</evidence>
<dbReference type="RefSeq" id="XP_060323836.1">
    <property type="nucleotide sequence ID" value="XM_060465934.1"/>
</dbReference>
<protein>
    <submittedName>
        <fullName evidence="1">Uncharacterized protein</fullName>
    </submittedName>
</protein>
<dbReference type="GeneID" id="85349482"/>
<dbReference type="EMBL" id="JAUEPS010000072">
    <property type="protein sequence ID" value="KAK0441150.1"/>
    <property type="molecule type" value="Genomic_DNA"/>
</dbReference>
<proteinExistence type="predicted"/>
<comment type="caution">
    <text evidence="1">The sequence shown here is derived from an EMBL/GenBank/DDBJ whole genome shotgun (WGS) entry which is preliminary data.</text>
</comment>
<evidence type="ECO:0000313" key="1">
    <source>
        <dbReference type="EMBL" id="KAK0441150.1"/>
    </source>
</evidence>
<reference evidence="1" key="1">
    <citation type="submission" date="2023-06" db="EMBL/GenBank/DDBJ databases">
        <authorList>
            <consortium name="Lawrence Berkeley National Laboratory"/>
            <person name="Ahrendt S."/>
            <person name="Sahu N."/>
            <person name="Indic B."/>
            <person name="Wong-Bajracharya J."/>
            <person name="Merenyi Z."/>
            <person name="Ke H.-M."/>
            <person name="Monk M."/>
            <person name="Kocsube S."/>
            <person name="Drula E."/>
            <person name="Lipzen A."/>
            <person name="Balint B."/>
            <person name="Henrissat B."/>
            <person name="Andreopoulos B."/>
            <person name="Martin F.M."/>
            <person name="Harder C.B."/>
            <person name="Rigling D."/>
            <person name="Ford K.L."/>
            <person name="Foster G.D."/>
            <person name="Pangilinan J."/>
            <person name="Papanicolaou A."/>
            <person name="Barry K."/>
            <person name="LaButti K."/>
            <person name="Viragh M."/>
            <person name="Koriabine M."/>
            <person name="Yan M."/>
            <person name="Riley R."/>
            <person name="Champramary S."/>
            <person name="Plett K.L."/>
            <person name="Tsai I.J."/>
            <person name="Slot J."/>
            <person name="Sipos G."/>
            <person name="Plett J."/>
            <person name="Nagy L.G."/>
            <person name="Grigoriev I.V."/>
        </authorList>
    </citation>
    <scope>NUCLEOTIDE SEQUENCE</scope>
    <source>
        <strain evidence="1">CCBAS 213</strain>
    </source>
</reference>
<gene>
    <name evidence="1" type="ORF">EV420DRAFT_1123740</name>
</gene>
<sequence length="89" mass="10754">MFSDISQSFSLALFCFFYQLYYFWAAADPYCRVWMLPAWKVTERNYCMIKAILVLVLERLRTCYQLWRLAQESISIRRMALNLFSKSLI</sequence>
<name>A0AA39JFR9_ARMTA</name>